<dbReference type="PRINTS" id="PR00326">
    <property type="entry name" value="GTP1OBG"/>
</dbReference>
<dbReference type="HOGENOM" id="CLU_011747_2_0_1"/>
<dbReference type="OMA" id="MLCAINK"/>
<dbReference type="GO" id="GO:0003924">
    <property type="term" value="F:GTPase activity"/>
    <property type="evidence" value="ECO:0007669"/>
    <property type="project" value="InterPro"/>
</dbReference>
<keyword evidence="3" id="KW-0342">GTP-binding</keyword>
<dbReference type="EnsemblProtists" id="EOD06929">
    <property type="protein sequence ID" value="EOD06929"/>
    <property type="gene ID" value="EMIHUDRAFT_68600"/>
</dbReference>
<evidence type="ECO:0008006" key="8">
    <source>
        <dbReference type="Google" id="ProtNLM"/>
    </source>
</evidence>
<organism evidence="6 7">
    <name type="scientific">Emiliania huxleyi (strain CCMP1516)</name>
    <dbReference type="NCBI Taxonomy" id="280463"/>
    <lineage>
        <taxon>Eukaryota</taxon>
        <taxon>Haptista</taxon>
        <taxon>Haptophyta</taxon>
        <taxon>Prymnesiophyceae</taxon>
        <taxon>Isochrysidales</taxon>
        <taxon>Noelaerhabdaceae</taxon>
        <taxon>Emiliania</taxon>
    </lineage>
</organism>
<dbReference type="SUPFAM" id="SSF82051">
    <property type="entry name" value="Obg GTP-binding protein N-terminal domain"/>
    <property type="match status" value="1"/>
</dbReference>
<evidence type="ECO:0000256" key="3">
    <source>
        <dbReference type="ARBA" id="ARBA00023134"/>
    </source>
</evidence>
<dbReference type="Pfam" id="PF01926">
    <property type="entry name" value="MMR_HSR1"/>
    <property type="match status" value="1"/>
</dbReference>
<dbReference type="KEGG" id="ehx:EMIHUDRAFT_68600"/>
<dbReference type="PROSITE" id="PS51710">
    <property type="entry name" value="G_OBG"/>
    <property type="match status" value="1"/>
</dbReference>
<dbReference type="PROSITE" id="PS51883">
    <property type="entry name" value="OBG"/>
    <property type="match status" value="1"/>
</dbReference>
<dbReference type="InterPro" id="IPR006169">
    <property type="entry name" value="GTP1_OBG_dom"/>
</dbReference>
<evidence type="ECO:0000256" key="1">
    <source>
        <dbReference type="ARBA" id="ARBA00007699"/>
    </source>
</evidence>
<dbReference type="Gene3D" id="2.70.210.12">
    <property type="entry name" value="GTP1/OBG domain"/>
    <property type="match status" value="1"/>
</dbReference>
<dbReference type="InterPro" id="IPR045086">
    <property type="entry name" value="OBG_GTPase"/>
</dbReference>
<dbReference type="FunFam" id="2.70.210.12:FF:000001">
    <property type="entry name" value="GTPase Obg"/>
    <property type="match status" value="1"/>
</dbReference>
<comment type="similarity">
    <text evidence="1">Belongs to the TRAFAC class OBG-HflX-like GTPase superfamily. OBG GTPase family.</text>
</comment>
<keyword evidence="7" id="KW-1185">Reference proteome</keyword>
<dbReference type="SUPFAM" id="SSF52540">
    <property type="entry name" value="P-loop containing nucleoside triphosphate hydrolases"/>
    <property type="match status" value="1"/>
</dbReference>
<evidence type="ECO:0000256" key="2">
    <source>
        <dbReference type="ARBA" id="ARBA00022741"/>
    </source>
</evidence>
<name>A0A0D3I6P4_EMIH1</name>
<dbReference type="GO" id="GO:0005525">
    <property type="term" value="F:GTP binding"/>
    <property type="evidence" value="ECO:0007669"/>
    <property type="project" value="UniProtKB-KW"/>
</dbReference>
<dbReference type="PaxDb" id="2903-EOD06929"/>
<reference evidence="7" key="1">
    <citation type="journal article" date="2013" name="Nature">
        <title>Pan genome of the phytoplankton Emiliania underpins its global distribution.</title>
        <authorList>
            <person name="Read B.A."/>
            <person name="Kegel J."/>
            <person name="Klute M.J."/>
            <person name="Kuo A."/>
            <person name="Lefebvre S.C."/>
            <person name="Maumus F."/>
            <person name="Mayer C."/>
            <person name="Miller J."/>
            <person name="Monier A."/>
            <person name="Salamov A."/>
            <person name="Young J."/>
            <person name="Aguilar M."/>
            <person name="Claverie J.M."/>
            <person name="Frickenhaus S."/>
            <person name="Gonzalez K."/>
            <person name="Herman E.K."/>
            <person name="Lin Y.C."/>
            <person name="Napier J."/>
            <person name="Ogata H."/>
            <person name="Sarno A.F."/>
            <person name="Shmutz J."/>
            <person name="Schroeder D."/>
            <person name="de Vargas C."/>
            <person name="Verret F."/>
            <person name="von Dassow P."/>
            <person name="Valentin K."/>
            <person name="Van de Peer Y."/>
            <person name="Wheeler G."/>
            <person name="Dacks J.B."/>
            <person name="Delwiche C.F."/>
            <person name="Dyhrman S.T."/>
            <person name="Glockner G."/>
            <person name="John U."/>
            <person name="Richards T."/>
            <person name="Worden A.Z."/>
            <person name="Zhang X."/>
            <person name="Grigoriev I.V."/>
            <person name="Allen A.E."/>
            <person name="Bidle K."/>
            <person name="Borodovsky M."/>
            <person name="Bowler C."/>
            <person name="Brownlee C."/>
            <person name="Cock J.M."/>
            <person name="Elias M."/>
            <person name="Gladyshev V.N."/>
            <person name="Groth M."/>
            <person name="Guda C."/>
            <person name="Hadaegh A."/>
            <person name="Iglesias-Rodriguez M.D."/>
            <person name="Jenkins J."/>
            <person name="Jones B.M."/>
            <person name="Lawson T."/>
            <person name="Leese F."/>
            <person name="Lindquist E."/>
            <person name="Lobanov A."/>
            <person name="Lomsadze A."/>
            <person name="Malik S.B."/>
            <person name="Marsh M.E."/>
            <person name="Mackinder L."/>
            <person name="Mock T."/>
            <person name="Mueller-Roeber B."/>
            <person name="Pagarete A."/>
            <person name="Parker M."/>
            <person name="Probert I."/>
            <person name="Quesneville H."/>
            <person name="Raines C."/>
            <person name="Rensing S.A."/>
            <person name="Riano-Pachon D.M."/>
            <person name="Richier S."/>
            <person name="Rokitta S."/>
            <person name="Shiraiwa Y."/>
            <person name="Soanes D.M."/>
            <person name="van der Giezen M."/>
            <person name="Wahlund T.M."/>
            <person name="Williams B."/>
            <person name="Wilson W."/>
            <person name="Wolfe G."/>
            <person name="Wurch L.L."/>
        </authorList>
    </citation>
    <scope>NUCLEOTIDE SEQUENCE</scope>
</reference>
<dbReference type="PANTHER" id="PTHR11702">
    <property type="entry name" value="DEVELOPMENTALLY REGULATED GTP-BINDING PROTEIN-RELATED"/>
    <property type="match status" value="1"/>
</dbReference>
<dbReference type="GeneID" id="17253045"/>
<keyword evidence="2" id="KW-0547">Nucleotide-binding</keyword>
<evidence type="ECO:0000259" key="5">
    <source>
        <dbReference type="PROSITE" id="PS51883"/>
    </source>
</evidence>
<evidence type="ECO:0000313" key="7">
    <source>
        <dbReference type="Proteomes" id="UP000013827"/>
    </source>
</evidence>
<dbReference type="GO" id="GO:0000287">
    <property type="term" value="F:magnesium ion binding"/>
    <property type="evidence" value="ECO:0007669"/>
    <property type="project" value="InterPro"/>
</dbReference>
<dbReference type="InterPro" id="IPR006073">
    <property type="entry name" value="GTP-bd"/>
</dbReference>
<dbReference type="InterPro" id="IPR027417">
    <property type="entry name" value="P-loop_NTPase"/>
</dbReference>
<dbReference type="InterPro" id="IPR031167">
    <property type="entry name" value="G_OBG"/>
</dbReference>
<dbReference type="Gene3D" id="3.40.50.300">
    <property type="entry name" value="P-loop containing nucleotide triphosphate hydrolases"/>
    <property type="match status" value="1"/>
</dbReference>
<dbReference type="GO" id="GO:0005739">
    <property type="term" value="C:mitochondrion"/>
    <property type="evidence" value="ECO:0007669"/>
    <property type="project" value="TreeGrafter"/>
</dbReference>
<accession>A0A0D3I6P4</accession>
<dbReference type="GO" id="GO:0042254">
    <property type="term" value="P:ribosome biogenesis"/>
    <property type="evidence" value="ECO:0007669"/>
    <property type="project" value="UniProtKB-UniRule"/>
</dbReference>
<evidence type="ECO:0000259" key="4">
    <source>
        <dbReference type="PROSITE" id="PS51710"/>
    </source>
</evidence>
<proteinExistence type="inferred from homology"/>
<dbReference type="RefSeq" id="XP_005759358.1">
    <property type="nucleotide sequence ID" value="XM_005759301.1"/>
</dbReference>
<dbReference type="InterPro" id="IPR014100">
    <property type="entry name" value="GTP-bd_Obg/CgtA"/>
</dbReference>
<dbReference type="NCBIfam" id="TIGR02729">
    <property type="entry name" value="Obg_CgtA"/>
    <property type="match status" value="1"/>
</dbReference>
<sequence>MARRKHRHSVARFVDRVRIFAAGGHGGNGCASFFRDTRVERGPPDGGSGGGGGSVFVRASGGVGDLSLGRHSFRAGPGAHGSSSQMNGRRGADVYIEVPCGTAVERLGRTVTLLANLIYEGDEVVIAAGGAGGRGNVTLRSGRLQSSRLAEDGLPGEQTTLALTLKTVADVGLVGFPNAGKSSLLAAISRATPQVAEYPFTTLHPQLGSVTAPASPWAEFSVADIPGLVEGAFENRGLGHSFLSHIERTSLLCYVLDLACAE</sequence>
<evidence type="ECO:0000313" key="6">
    <source>
        <dbReference type="EnsemblProtists" id="EOD06929"/>
    </source>
</evidence>
<reference evidence="6" key="2">
    <citation type="submission" date="2024-10" db="UniProtKB">
        <authorList>
            <consortium name="EnsemblProtists"/>
        </authorList>
    </citation>
    <scope>IDENTIFICATION</scope>
</reference>
<feature type="domain" description="Obg" evidence="5">
    <location>
        <begin position="11"/>
        <end position="168"/>
    </location>
</feature>
<dbReference type="eggNOG" id="KOG1489">
    <property type="taxonomic scope" value="Eukaryota"/>
</dbReference>
<dbReference type="PANTHER" id="PTHR11702:SF31">
    <property type="entry name" value="MITOCHONDRIAL RIBOSOME-ASSOCIATED GTPASE 2"/>
    <property type="match status" value="1"/>
</dbReference>
<dbReference type="PIRSF" id="PIRSF002401">
    <property type="entry name" value="GTP_bd_Obg/CgtA"/>
    <property type="match status" value="1"/>
</dbReference>
<feature type="domain" description="OBG-type G" evidence="4">
    <location>
        <begin position="169"/>
        <end position="262"/>
    </location>
</feature>
<dbReference type="STRING" id="2903.R1DDT6"/>
<protein>
    <recommendedName>
        <fullName evidence="8">Obg family GTPase CgtA</fullName>
    </recommendedName>
</protein>
<dbReference type="InterPro" id="IPR036726">
    <property type="entry name" value="GTP1_OBG_dom_sf"/>
</dbReference>
<dbReference type="Pfam" id="PF01018">
    <property type="entry name" value="GTP1_OBG"/>
    <property type="match status" value="1"/>
</dbReference>
<dbReference type="Proteomes" id="UP000013827">
    <property type="component" value="Unassembled WGS sequence"/>
</dbReference>
<dbReference type="AlphaFoldDB" id="A0A0D3I6P4"/>